<dbReference type="EMBL" id="CP009920">
    <property type="protein sequence ID" value="AJI25318.1"/>
    <property type="molecule type" value="Genomic_DNA"/>
</dbReference>
<protein>
    <recommendedName>
        <fullName evidence="2 9">Heme chaperone HemW</fullName>
    </recommendedName>
</protein>
<dbReference type="SFLD" id="SFLDF00288">
    <property type="entry name" value="HemN-like__clustered_with_nucl"/>
    <property type="match status" value="1"/>
</dbReference>
<dbReference type="SFLD" id="SFLDG01065">
    <property type="entry name" value="anaerobic_coproporphyrinogen-I"/>
    <property type="match status" value="1"/>
</dbReference>
<dbReference type="InterPro" id="IPR006638">
    <property type="entry name" value="Elp3/MiaA/NifB-like_rSAM"/>
</dbReference>
<evidence type="ECO:0000256" key="6">
    <source>
        <dbReference type="ARBA" id="ARBA00023004"/>
    </source>
</evidence>
<evidence type="ECO:0000256" key="9">
    <source>
        <dbReference type="RuleBase" id="RU364116"/>
    </source>
</evidence>
<dbReference type="InterPro" id="IPR013785">
    <property type="entry name" value="Aldolase_TIM"/>
</dbReference>
<dbReference type="InterPro" id="IPR034505">
    <property type="entry name" value="Coproporphyrinogen-III_oxidase"/>
</dbReference>
<keyword evidence="6 9" id="KW-0408">Iron</keyword>
<name>A0A0B6AX73_PRIM2</name>
<evidence type="ECO:0000256" key="4">
    <source>
        <dbReference type="ARBA" id="ARBA00022691"/>
    </source>
</evidence>
<dbReference type="CDD" id="cd01335">
    <property type="entry name" value="Radical_SAM"/>
    <property type="match status" value="1"/>
</dbReference>
<comment type="function">
    <text evidence="9">Probably acts as a heme chaperone, transferring heme to an unknown acceptor. Binds one molecule of heme per monomer, possibly covalently. Binds 1 [4Fe-4S] cluster. The cluster is coordinated with 3 cysteines and an exchangeable S-adenosyl-L-methionine.</text>
</comment>
<evidence type="ECO:0000256" key="2">
    <source>
        <dbReference type="ARBA" id="ARBA00017228"/>
    </source>
</evidence>
<sequence>MVKAAYLHIPFCHHICHYCDFNKVFFKNQPVMPYLESMREEMKQTVERYPTTNLNTIFVGGGTPTALDEQQLEYFLESIRMYLPYDEKGEFTFEANPNELTKEKLQLLHDYGVNRLSIGVQTFNERLLEKIGRVHSNRQVFECVEQARKIGMSNISLDLIYSLPEQTVADFSSTLQTAFSLEVEHMSAYSLIIEPKTVFYNLMNKGKLPLPAQEEEAAMYELLMKEMDKQGFHQYEISNFAKPGYESIHNLTYWNNDDYYGIGAGAHSYIDGIRRANIGPLKKYIDSVEQNGNAYLNEVSVTEAEKMEEEMFLGLRKTKGVSKEEFKKKFNRELKDVFGEPIQEYKEKGLLGEDNSSVFLTHNGRFLGNEVFQAFIGII</sequence>
<keyword evidence="3 9" id="KW-0349">Heme</keyword>
<organism evidence="10 11">
    <name type="scientific">Priestia megaterium (strain ATCC 14581 / DSM 32 / CCUG 1817 / JCM 2506 / NBRC 15308 / NCIMB 9376 / NCTC 10342 / NRRL B-14308 / VKM B-512 / Ford 19)</name>
    <name type="common">Bacillus megaterium</name>
    <dbReference type="NCBI Taxonomy" id="1348623"/>
    <lineage>
        <taxon>Bacteria</taxon>
        <taxon>Bacillati</taxon>
        <taxon>Bacillota</taxon>
        <taxon>Bacilli</taxon>
        <taxon>Bacillales</taxon>
        <taxon>Bacillaceae</taxon>
        <taxon>Priestia</taxon>
    </lineage>
</organism>
<dbReference type="SMART" id="SM00729">
    <property type="entry name" value="Elp3"/>
    <property type="match status" value="1"/>
</dbReference>
<keyword evidence="8 9" id="KW-0143">Chaperone</keyword>
<dbReference type="Pfam" id="PF06969">
    <property type="entry name" value="HemN_C"/>
    <property type="match status" value="1"/>
</dbReference>
<dbReference type="InterPro" id="IPR007197">
    <property type="entry name" value="rSAM"/>
</dbReference>
<keyword evidence="4 9" id="KW-0949">S-adenosyl-L-methionine</keyword>
<evidence type="ECO:0000256" key="8">
    <source>
        <dbReference type="ARBA" id="ARBA00023186"/>
    </source>
</evidence>
<dbReference type="GO" id="GO:0046872">
    <property type="term" value="F:metal ion binding"/>
    <property type="evidence" value="ECO:0007669"/>
    <property type="project" value="UniProtKB-UniRule"/>
</dbReference>
<dbReference type="GO" id="GO:0004109">
    <property type="term" value="F:coproporphyrinogen oxidase activity"/>
    <property type="evidence" value="ECO:0007669"/>
    <property type="project" value="InterPro"/>
</dbReference>
<dbReference type="Proteomes" id="UP000031829">
    <property type="component" value="Chromosome"/>
</dbReference>
<keyword evidence="9" id="KW-0004">4Fe-4S</keyword>
<keyword evidence="9" id="KW-0963">Cytoplasm</keyword>
<dbReference type="RefSeq" id="WP_016765599.1">
    <property type="nucleotide sequence ID" value="NZ_BCVB01000008.1"/>
</dbReference>
<reference evidence="10 11" key="1">
    <citation type="journal article" date="2015" name="Genome Announc.">
        <title>Complete genome sequences for 35 biothreat assay-relevant bacillus species.</title>
        <authorList>
            <person name="Johnson S.L."/>
            <person name="Daligault H.E."/>
            <person name="Davenport K.W."/>
            <person name="Jaissle J."/>
            <person name="Frey K.G."/>
            <person name="Ladner J.T."/>
            <person name="Broomall S.M."/>
            <person name="Bishop-Lilly K.A."/>
            <person name="Bruce D.C."/>
            <person name="Gibbons H.S."/>
            <person name="Coyne S.R."/>
            <person name="Lo C.C."/>
            <person name="Meincke L."/>
            <person name="Munk A.C."/>
            <person name="Koroleva G.I."/>
            <person name="Rosenzweig C.N."/>
            <person name="Palacios G.F."/>
            <person name="Redden C.L."/>
            <person name="Minogue T.D."/>
            <person name="Chain P.S."/>
        </authorList>
    </citation>
    <scope>NUCLEOTIDE SEQUENCE [LARGE SCALE GENOMIC DNA]</scope>
    <source>
        <strain evidence="11">ATCC 14581 / DSM 32 / JCM 2506 / NBRC 15308 / NCIMB 9376 / NCTC 10342 / NRRL B-14308 / VKM B-512</strain>
    </source>
</reference>
<dbReference type="Pfam" id="PF04055">
    <property type="entry name" value="Radical_SAM"/>
    <property type="match status" value="1"/>
</dbReference>
<dbReference type="SFLD" id="SFLDS00029">
    <property type="entry name" value="Radical_SAM"/>
    <property type="match status" value="1"/>
</dbReference>
<evidence type="ECO:0000256" key="1">
    <source>
        <dbReference type="ARBA" id="ARBA00006100"/>
    </source>
</evidence>
<keyword evidence="7 9" id="KW-0411">Iron-sulfur</keyword>
<comment type="similarity">
    <text evidence="1">Belongs to the anaerobic coproporphyrinogen-III oxidase family. HemW subfamily.</text>
</comment>
<dbReference type="InterPro" id="IPR010723">
    <property type="entry name" value="HemN_C"/>
</dbReference>
<dbReference type="PANTHER" id="PTHR13932:SF5">
    <property type="entry name" value="RADICAL S-ADENOSYL METHIONINE DOMAIN-CONTAINING PROTEIN 1, MITOCHONDRIAL"/>
    <property type="match status" value="1"/>
</dbReference>
<keyword evidence="5 9" id="KW-0479">Metal-binding</keyword>
<dbReference type="GO" id="GO:0006779">
    <property type="term" value="P:porphyrin-containing compound biosynthetic process"/>
    <property type="evidence" value="ECO:0007669"/>
    <property type="project" value="InterPro"/>
</dbReference>
<dbReference type="GO" id="GO:0005737">
    <property type="term" value="C:cytoplasm"/>
    <property type="evidence" value="ECO:0007669"/>
    <property type="project" value="UniProtKB-SubCell"/>
</dbReference>
<dbReference type="AlphaFoldDB" id="A0A0B6AX73"/>
<dbReference type="KEGG" id="bmeg:BG04_1560"/>
<dbReference type="InterPro" id="IPR004559">
    <property type="entry name" value="HemW-like"/>
</dbReference>
<dbReference type="InterPro" id="IPR058240">
    <property type="entry name" value="rSAM_sf"/>
</dbReference>
<dbReference type="PANTHER" id="PTHR13932">
    <property type="entry name" value="COPROPORPHYRINIGEN III OXIDASE"/>
    <property type="match status" value="1"/>
</dbReference>
<dbReference type="SUPFAM" id="SSF102114">
    <property type="entry name" value="Radical SAM enzymes"/>
    <property type="match status" value="1"/>
</dbReference>
<dbReference type="SFLD" id="SFLDG01082">
    <property type="entry name" value="B12-binding_domain_containing"/>
    <property type="match status" value="1"/>
</dbReference>
<accession>A0A0B6AX73</accession>
<comment type="subcellular location">
    <subcellularLocation>
        <location evidence="9">Cytoplasm</location>
    </subcellularLocation>
</comment>
<dbReference type="GO" id="GO:0051539">
    <property type="term" value="F:4 iron, 4 sulfur cluster binding"/>
    <property type="evidence" value="ECO:0007669"/>
    <property type="project" value="UniProtKB-UniRule"/>
</dbReference>
<dbReference type="HOGENOM" id="CLU_027579_2_2_9"/>
<proteinExistence type="inferred from homology"/>
<dbReference type="GeneID" id="93645026"/>
<evidence type="ECO:0000256" key="5">
    <source>
        <dbReference type="ARBA" id="ARBA00022723"/>
    </source>
</evidence>
<dbReference type="Gene3D" id="3.20.20.70">
    <property type="entry name" value="Aldolase class I"/>
    <property type="match status" value="1"/>
</dbReference>
<evidence type="ECO:0000256" key="3">
    <source>
        <dbReference type="ARBA" id="ARBA00022617"/>
    </source>
</evidence>
<dbReference type="NCBIfam" id="TIGR00539">
    <property type="entry name" value="hemN_rel"/>
    <property type="match status" value="1"/>
</dbReference>
<evidence type="ECO:0000256" key="7">
    <source>
        <dbReference type="ARBA" id="ARBA00023014"/>
    </source>
</evidence>
<evidence type="ECO:0000313" key="10">
    <source>
        <dbReference type="EMBL" id="AJI25318.1"/>
    </source>
</evidence>
<dbReference type="PROSITE" id="PS51918">
    <property type="entry name" value="RADICAL_SAM"/>
    <property type="match status" value="1"/>
</dbReference>
<evidence type="ECO:0000313" key="11">
    <source>
        <dbReference type="Proteomes" id="UP000031829"/>
    </source>
</evidence>
<dbReference type="SFLD" id="SFLDF00562">
    <property type="entry name" value="HemN-like__clustered_with_heat"/>
    <property type="match status" value="1"/>
</dbReference>
<gene>
    <name evidence="10" type="ORF">BG04_1560</name>
</gene>